<dbReference type="OrthoDB" id="8667401at2"/>
<dbReference type="STRING" id="946333.A4W93_00350"/>
<sequence>MDRLLSTAVCGAGMAAGLWLDTRDVPLDVLAAWCGDPDSPWQAALRHGVAMPASHLLMVVAAWLVPHGPGLRAAVRTAHAAAMLLGMAAVGLLAPALARHTGMTDAHALVATMFTGMAAAAWLLPPGRPQPSAAVVGNPAASPSRR</sequence>
<organism evidence="1 2">
    <name type="scientific">Piscinibacter gummiphilus</name>
    <dbReference type="NCBI Taxonomy" id="946333"/>
    <lineage>
        <taxon>Bacteria</taxon>
        <taxon>Pseudomonadati</taxon>
        <taxon>Pseudomonadota</taxon>
        <taxon>Betaproteobacteria</taxon>
        <taxon>Burkholderiales</taxon>
        <taxon>Sphaerotilaceae</taxon>
        <taxon>Piscinibacter</taxon>
    </lineage>
</organism>
<gene>
    <name evidence="1" type="ORF">A4W93_00350</name>
</gene>
<dbReference type="KEGG" id="rgu:A4W93_00350"/>
<accession>A0A1W6L2Q6</accession>
<evidence type="ECO:0000313" key="2">
    <source>
        <dbReference type="Proteomes" id="UP000193427"/>
    </source>
</evidence>
<reference evidence="1 2" key="1">
    <citation type="submission" date="2016-04" db="EMBL/GenBank/DDBJ databases">
        <title>Complete genome sequence of natural rubber-degrading, novel Gram-negative bacterium, Rhizobacter gummiphilus strain NS21.</title>
        <authorList>
            <person name="Tabata M."/>
            <person name="Kasai D."/>
            <person name="Fukuda M."/>
        </authorList>
    </citation>
    <scope>NUCLEOTIDE SEQUENCE [LARGE SCALE GENOMIC DNA]</scope>
    <source>
        <strain evidence="1 2">NS21</strain>
    </source>
</reference>
<dbReference type="AlphaFoldDB" id="A0A1W6L2Q6"/>
<name>A0A1W6L2Q6_9BURK</name>
<dbReference type="Proteomes" id="UP000193427">
    <property type="component" value="Chromosome"/>
</dbReference>
<dbReference type="RefSeq" id="WP_085748722.1">
    <property type="nucleotide sequence ID" value="NZ_BSPR01000010.1"/>
</dbReference>
<proteinExistence type="predicted"/>
<evidence type="ECO:0000313" key="1">
    <source>
        <dbReference type="EMBL" id="ARN18490.1"/>
    </source>
</evidence>
<protein>
    <submittedName>
        <fullName evidence="1">Uncharacterized protein</fullName>
    </submittedName>
</protein>
<dbReference type="EMBL" id="CP015118">
    <property type="protein sequence ID" value="ARN18490.1"/>
    <property type="molecule type" value="Genomic_DNA"/>
</dbReference>
<keyword evidence="2" id="KW-1185">Reference proteome</keyword>